<evidence type="ECO:0000256" key="1">
    <source>
        <dbReference type="SAM" id="MobiDB-lite"/>
    </source>
</evidence>
<organism evidence="2 3">
    <name type="scientific">Edaphosphingomonas haloaromaticamans</name>
    <dbReference type="NCBI Taxonomy" id="653954"/>
    <lineage>
        <taxon>Bacteria</taxon>
        <taxon>Pseudomonadati</taxon>
        <taxon>Pseudomonadota</taxon>
        <taxon>Alphaproteobacteria</taxon>
        <taxon>Sphingomonadales</taxon>
        <taxon>Rhizorhabdaceae</taxon>
        <taxon>Edaphosphingomonas</taxon>
    </lineage>
</organism>
<comment type="caution">
    <text evidence="2">The sequence shown here is derived from an EMBL/GenBank/DDBJ whole genome shotgun (WGS) entry which is preliminary data.</text>
</comment>
<dbReference type="AlphaFoldDB" id="A0A1S1HD66"/>
<protein>
    <submittedName>
        <fullName evidence="2">Uncharacterized protein</fullName>
    </submittedName>
</protein>
<proteinExistence type="predicted"/>
<gene>
    <name evidence="2" type="ORF">BHE75_02061</name>
</gene>
<evidence type="ECO:0000313" key="2">
    <source>
        <dbReference type="EMBL" id="OHT20067.1"/>
    </source>
</evidence>
<sequence length="216" mass="24189">MNSGVANKRSAGAICVGFVGSCGVPGREREHRKIKGPPAGSVQMVGWIGLFRMASRTSCQQVFVKLPKFSSIRVWQAFAPMVPASDERPRRRVPGQAWTAPRRRDKRPASEVLRRPGAAGCEQRRPRRSHIQSSPERGRRFPLRARPGDSPSSRAQVIGSARRRQDADCPAPRGQISCSAACPARQLSRTRRRHARRCARPTVRRDWRSGGRKRLR</sequence>
<name>A0A1S1HD66_9SPHN</name>
<feature type="compositionally biased region" description="Basic residues" evidence="1">
    <location>
        <begin position="188"/>
        <end position="199"/>
    </location>
</feature>
<reference evidence="2 3" key="1">
    <citation type="submission" date="2016-09" db="EMBL/GenBank/DDBJ databases">
        <title>Metabolic pathway, cell adaptation mechanisms and a novel monoxygenase revealed through proteogenomic-transcription analysis of a Sphingomonas haloaromaticamans strain degrading the fungicide ortho-phenylphenol.</title>
        <authorList>
            <person name="Perruchon C."/>
            <person name="Papadopoulou E.S."/>
            <person name="Rousidou C."/>
            <person name="Vasileiadis S."/>
            <person name="Tanou G."/>
            <person name="Amoutzias G."/>
            <person name="Molassiotis A."/>
            <person name="Karpouzas D.G."/>
        </authorList>
    </citation>
    <scope>NUCLEOTIDE SEQUENCE [LARGE SCALE GENOMIC DNA]</scope>
    <source>
        <strain evidence="2 3">P3</strain>
    </source>
</reference>
<feature type="region of interest" description="Disordered" evidence="1">
    <location>
        <begin position="84"/>
        <end position="216"/>
    </location>
</feature>
<dbReference type="EMBL" id="MIPT01000001">
    <property type="protein sequence ID" value="OHT20067.1"/>
    <property type="molecule type" value="Genomic_DNA"/>
</dbReference>
<dbReference type="Proteomes" id="UP000179467">
    <property type="component" value="Unassembled WGS sequence"/>
</dbReference>
<evidence type="ECO:0000313" key="3">
    <source>
        <dbReference type="Proteomes" id="UP000179467"/>
    </source>
</evidence>
<accession>A0A1S1HD66</accession>
<keyword evidence="3" id="KW-1185">Reference proteome</keyword>